<dbReference type="InterPro" id="IPR039422">
    <property type="entry name" value="MarR/SlyA-like"/>
</dbReference>
<dbReference type="EMBL" id="UWPJ01000025">
    <property type="protein sequence ID" value="VCU71190.1"/>
    <property type="molecule type" value="Genomic_DNA"/>
</dbReference>
<keyword evidence="3" id="KW-1185">Reference proteome</keyword>
<feature type="domain" description="HTH marR-type" evidence="1">
    <location>
        <begin position="25"/>
        <end position="154"/>
    </location>
</feature>
<dbReference type="PRINTS" id="PR00598">
    <property type="entry name" value="HTHMARR"/>
</dbReference>
<proteinExistence type="predicted"/>
<organism evidence="2 3">
    <name type="scientific">Pigmentiphaga humi</name>
    <dbReference type="NCBI Taxonomy" id="2478468"/>
    <lineage>
        <taxon>Bacteria</taxon>
        <taxon>Pseudomonadati</taxon>
        <taxon>Pseudomonadota</taxon>
        <taxon>Betaproteobacteria</taxon>
        <taxon>Burkholderiales</taxon>
        <taxon>Alcaligenaceae</taxon>
        <taxon>Pigmentiphaga</taxon>
    </lineage>
</organism>
<evidence type="ECO:0000259" key="1">
    <source>
        <dbReference type="PROSITE" id="PS50995"/>
    </source>
</evidence>
<dbReference type="Pfam" id="PF12802">
    <property type="entry name" value="MarR_2"/>
    <property type="match status" value="1"/>
</dbReference>
<evidence type="ECO:0000313" key="3">
    <source>
        <dbReference type="Proteomes" id="UP000277294"/>
    </source>
</evidence>
<protein>
    <submittedName>
        <fullName evidence="2">Transcriptional regulator HosA</fullName>
    </submittedName>
</protein>
<dbReference type="SMART" id="SM00347">
    <property type="entry name" value="HTH_MARR"/>
    <property type="match status" value="1"/>
</dbReference>
<dbReference type="Proteomes" id="UP000277294">
    <property type="component" value="Unassembled WGS sequence"/>
</dbReference>
<dbReference type="GO" id="GO:0003700">
    <property type="term" value="F:DNA-binding transcription factor activity"/>
    <property type="evidence" value="ECO:0007669"/>
    <property type="project" value="InterPro"/>
</dbReference>
<sequence>MSLPEPASHPNLAARNDVDRFVDKPGFLIRRAHQISVAGLDRRLQPYDLTVPQMVLLTALHFHPGVDQASLAASVSVDVVTVGRIVKRFVERGLVERVRSAVDGRAHELRLSGAGESLLQRIQPEIASSQNEILGNLGPEERQAFFTIMRKIVGLA</sequence>
<dbReference type="InterPro" id="IPR036390">
    <property type="entry name" value="WH_DNA-bd_sf"/>
</dbReference>
<accession>A0A3P4B6G8</accession>
<dbReference type="SUPFAM" id="SSF46785">
    <property type="entry name" value="Winged helix' DNA-binding domain"/>
    <property type="match status" value="1"/>
</dbReference>
<dbReference type="OrthoDB" id="4549026at2"/>
<dbReference type="Gene3D" id="1.10.10.10">
    <property type="entry name" value="Winged helix-like DNA-binding domain superfamily/Winged helix DNA-binding domain"/>
    <property type="match status" value="1"/>
</dbReference>
<dbReference type="InterPro" id="IPR000835">
    <property type="entry name" value="HTH_MarR-typ"/>
</dbReference>
<name>A0A3P4B6G8_9BURK</name>
<dbReference type="PANTHER" id="PTHR33164">
    <property type="entry name" value="TRANSCRIPTIONAL REGULATOR, MARR FAMILY"/>
    <property type="match status" value="1"/>
</dbReference>
<dbReference type="AlphaFoldDB" id="A0A3P4B6G8"/>
<dbReference type="PANTHER" id="PTHR33164:SF95">
    <property type="entry name" value="TRANSCRIPTIONAL REGULATOR"/>
    <property type="match status" value="1"/>
</dbReference>
<dbReference type="InterPro" id="IPR036388">
    <property type="entry name" value="WH-like_DNA-bd_sf"/>
</dbReference>
<dbReference type="PROSITE" id="PS50995">
    <property type="entry name" value="HTH_MARR_2"/>
    <property type="match status" value="1"/>
</dbReference>
<dbReference type="GO" id="GO:0006950">
    <property type="term" value="P:response to stress"/>
    <property type="evidence" value="ECO:0007669"/>
    <property type="project" value="TreeGrafter"/>
</dbReference>
<reference evidence="2 3" key="1">
    <citation type="submission" date="2018-10" db="EMBL/GenBank/DDBJ databases">
        <authorList>
            <person name="Criscuolo A."/>
        </authorList>
    </citation>
    <scope>NUCLEOTIDE SEQUENCE [LARGE SCALE GENOMIC DNA]</scope>
    <source>
        <strain evidence="2">DnA1</strain>
    </source>
</reference>
<gene>
    <name evidence="2" type="primary">hosA_3</name>
    <name evidence="2" type="ORF">PIGHUM_03271</name>
</gene>
<dbReference type="RefSeq" id="WP_124080648.1">
    <property type="nucleotide sequence ID" value="NZ_UWPJ01000025.1"/>
</dbReference>
<evidence type="ECO:0000313" key="2">
    <source>
        <dbReference type="EMBL" id="VCU71190.1"/>
    </source>
</evidence>